<evidence type="ECO:0000313" key="3">
    <source>
        <dbReference type="Proteomes" id="UP000241769"/>
    </source>
</evidence>
<keyword evidence="1" id="KW-1133">Transmembrane helix</keyword>
<keyword evidence="1" id="KW-0472">Membrane</keyword>
<keyword evidence="1" id="KW-0812">Transmembrane</keyword>
<feature type="transmembrane region" description="Helical" evidence="1">
    <location>
        <begin position="98"/>
        <end position="117"/>
    </location>
</feature>
<dbReference type="InParanoid" id="A0A2P6NB78"/>
<keyword evidence="3" id="KW-1185">Reference proteome</keyword>
<sequence>MEPLSIIALIVAASIFVLYHVYYILLFIFKPFRTNLGSNLSMRHKWAHWIICSTGQEVFAVQTIRNTSMSANMLGAGSVAAAYFLLTQSVARDDTIGIVYRIITGFLLAAFLCFGLVTRDLGHASFLCGIRETPQKSYHLFEHKTFPYEAVATPADADLESAGLDKVRFASGEQLYRYLRRASILNTVGFRLLYASILFATWVVGPIPTLVVSCLLTAAIFALDQP</sequence>
<feature type="transmembrane region" description="Helical" evidence="1">
    <location>
        <begin position="193"/>
        <end position="223"/>
    </location>
</feature>
<dbReference type="AlphaFoldDB" id="A0A2P6NB78"/>
<dbReference type="PANTHER" id="PTHR31168:SF19">
    <property type="entry name" value="OS01G0683700 PROTEIN"/>
    <property type="match status" value="1"/>
</dbReference>
<name>A0A2P6NB78_9EUKA</name>
<dbReference type="Pfam" id="PF04654">
    <property type="entry name" value="DUF599"/>
    <property type="match status" value="1"/>
</dbReference>
<feature type="transmembrane region" description="Helical" evidence="1">
    <location>
        <begin position="6"/>
        <end position="25"/>
    </location>
</feature>
<proteinExistence type="predicted"/>
<dbReference type="Proteomes" id="UP000241769">
    <property type="component" value="Unassembled WGS sequence"/>
</dbReference>
<organism evidence="2 3">
    <name type="scientific">Planoprotostelium fungivorum</name>
    <dbReference type="NCBI Taxonomy" id="1890364"/>
    <lineage>
        <taxon>Eukaryota</taxon>
        <taxon>Amoebozoa</taxon>
        <taxon>Evosea</taxon>
        <taxon>Variosea</taxon>
        <taxon>Cavosteliida</taxon>
        <taxon>Cavosteliaceae</taxon>
        <taxon>Planoprotostelium</taxon>
    </lineage>
</organism>
<dbReference type="InterPro" id="IPR006747">
    <property type="entry name" value="DUF599"/>
</dbReference>
<protein>
    <submittedName>
        <fullName evidence="2">Uncharacterized protein</fullName>
    </submittedName>
</protein>
<feature type="transmembrane region" description="Helical" evidence="1">
    <location>
        <begin position="70"/>
        <end position="86"/>
    </location>
</feature>
<accession>A0A2P6NB78</accession>
<evidence type="ECO:0000313" key="2">
    <source>
        <dbReference type="EMBL" id="PRP81193.1"/>
    </source>
</evidence>
<dbReference type="PANTHER" id="PTHR31168">
    <property type="entry name" value="OS02G0292800 PROTEIN"/>
    <property type="match status" value="1"/>
</dbReference>
<reference evidence="2 3" key="1">
    <citation type="journal article" date="2018" name="Genome Biol. Evol.">
        <title>Multiple Roots of Fruiting Body Formation in Amoebozoa.</title>
        <authorList>
            <person name="Hillmann F."/>
            <person name="Forbes G."/>
            <person name="Novohradska S."/>
            <person name="Ferling I."/>
            <person name="Riege K."/>
            <person name="Groth M."/>
            <person name="Westermann M."/>
            <person name="Marz M."/>
            <person name="Spaller T."/>
            <person name="Winckler T."/>
            <person name="Schaap P."/>
            <person name="Glockner G."/>
        </authorList>
    </citation>
    <scope>NUCLEOTIDE SEQUENCE [LARGE SCALE GENOMIC DNA]</scope>
    <source>
        <strain evidence="2 3">Jena</strain>
    </source>
</reference>
<dbReference type="EMBL" id="MDYQ01000129">
    <property type="protein sequence ID" value="PRP81193.1"/>
    <property type="molecule type" value="Genomic_DNA"/>
</dbReference>
<evidence type="ECO:0000256" key="1">
    <source>
        <dbReference type="SAM" id="Phobius"/>
    </source>
</evidence>
<gene>
    <name evidence="2" type="ORF">PROFUN_02027</name>
</gene>
<comment type="caution">
    <text evidence="2">The sequence shown here is derived from an EMBL/GenBank/DDBJ whole genome shotgun (WGS) entry which is preliminary data.</text>
</comment>